<dbReference type="PANTHER" id="PTHR36930">
    <property type="entry name" value="METAL-SULFUR CLUSTER BIOSYNTHESIS PROTEINS YUAD-RELATED"/>
    <property type="match status" value="1"/>
</dbReference>
<dbReference type="SUPFAM" id="SSF50800">
    <property type="entry name" value="PK beta-barrel domain-like"/>
    <property type="match status" value="1"/>
</dbReference>
<dbReference type="HOGENOM" id="CLU_104911_2_0_7"/>
<keyword evidence="3" id="KW-1185">Reference proteome</keyword>
<dbReference type="GO" id="GO:0003824">
    <property type="term" value="F:catalytic activity"/>
    <property type="evidence" value="ECO:0007669"/>
    <property type="project" value="InterPro"/>
</dbReference>
<dbReference type="InterPro" id="IPR011037">
    <property type="entry name" value="Pyrv_Knase-like_insert_dom_sf"/>
</dbReference>
<accession>Q6ANU7</accession>
<reference evidence="3" key="1">
    <citation type="journal article" date="2004" name="Environ. Microbiol.">
        <title>The genome of Desulfotalea psychrophila, a sulfate-reducing bacterium from permanently cold Arctic sediments.</title>
        <authorList>
            <person name="Rabus R."/>
            <person name="Ruepp A."/>
            <person name="Frickey T."/>
            <person name="Rattei T."/>
            <person name="Fartmann B."/>
            <person name="Stark M."/>
            <person name="Bauer M."/>
            <person name="Zibat A."/>
            <person name="Lombardot T."/>
            <person name="Becker I."/>
            <person name="Amann J."/>
            <person name="Gellner K."/>
            <person name="Teeling H."/>
            <person name="Leuschner W.D."/>
            <person name="Gloeckner F.-O."/>
            <person name="Lupas A.N."/>
            <person name="Amann R."/>
            <person name="Klenk H.-P."/>
        </authorList>
    </citation>
    <scope>NUCLEOTIDE SEQUENCE [LARGE SCALE GENOMIC DNA]</scope>
    <source>
        <strain evidence="3">DSM 12343 / LSv54</strain>
    </source>
</reference>
<evidence type="ECO:0000259" key="1">
    <source>
        <dbReference type="PROSITE" id="PS51340"/>
    </source>
</evidence>
<dbReference type="Pfam" id="PF03473">
    <property type="entry name" value="MOSC"/>
    <property type="match status" value="1"/>
</dbReference>
<dbReference type="PANTHER" id="PTHR36930:SF1">
    <property type="entry name" value="MOSC DOMAIN-CONTAINING PROTEIN"/>
    <property type="match status" value="1"/>
</dbReference>
<dbReference type="InterPro" id="IPR052716">
    <property type="entry name" value="MOSC_domain"/>
</dbReference>
<name>Q6ANU7_DESPS</name>
<evidence type="ECO:0000313" key="3">
    <source>
        <dbReference type="Proteomes" id="UP000000602"/>
    </source>
</evidence>
<dbReference type="PROSITE" id="PS51340">
    <property type="entry name" value="MOSC"/>
    <property type="match status" value="1"/>
</dbReference>
<dbReference type="eggNOG" id="COG2258">
    <property type="taxonomic scope" value="Bacteria"/>
</dbReference>
<dbReference type="EMBL" id="CR522870">
    <property type="protein sequence ID" value="CAG35977.1"/>
    <property type="molecule type" value="Genomic_DNA"/>
</dbReference>
<dbReference type="Gene3D" id="2.40.33.20">
    <property type="entry name" value="PK beta-barrel domain-like"/>
    <property type="match status" value="1"/>
</dbReference>
<sequence length="144" mass="15648">MRIEKIAYKEERGQPMLEVATSQISLEAGLAGDISGKPGTRQITLLSADVWQEVCAELSEQVPWTVRRANLLVAGVRFKQSDVGRILHIGDVQIEITRETVPCKLMDAQVSGLLAALNKEWRGGVCGRVVAGGNIEVGDNAHWA</sequence>
<dbReference type="OrthoDB" id="1550913at2"/>
<dbReference type="InterPro" id="IPR005302">
    <property type="entry name" value="MoCF_Sase_C"/>
</dbReference>
<dbReference type="GO" id="GO:0030151">
    <property type="term" value="F:molybdenum ion binding"/>
    <property type="evidence" value="ECO:0007669"/>
    <property type="project" value="InterPro"/>
</dbReference>
<proteinExistence type="predicted"/>
<dbReference type="AlphaFoldDB" id="Q6ANU7"/>
<organism evidence="2 3">
    <name type="scientific">Desulfotalea psychrophila (strain LSv54 / DSM 12343)</name>
    <dbReference type="NCBI Taxonomy" id="177439"/>
    <lineage>
        <taxon>Bacteria</taxon>
        <taxon>Pseudomonadati</taxon>
        <taxon>Thermodesulfobacteriota</taxon>
        <taxon>Desulfobulbia</taxon>
        <taxon>Desulfobulbales</taxon>
        <taxon>Desulfocapsaceae</taxon>
        <taxon>Desulfotalea</taxon>
    </lineage>
</organism>
<protein>
    <recommendedName>
        <fullName evidence="1">MOSC domain-containing protein</fullName>
    </recommendedName>
</protein>
<dbReference type="KEGG" id="dps:DP1248"/>
<dbReference type="RefSeq" id="WP_011188489.1">
    <property type="nucleotide sequence ID" value="NC_006138.1"/>
</dbReference>
<feature type="domain" description="MOSC" evidence="1">
    <location>
        <begin position="14"/>
        <end position="144"/>
    </location>
</feature>
<dbReference type="GO" id="GO:0030170">
    <property type="term" value="F:pyridoxal phosphate binding"/>
    <property type="evidence" value="ECO:0007669"/>
    <property type="project" value="InterPro"/>
</dbReference>
<gene>
    <name evidence="2" type="ordered locus">DP1248</name>
</gene>
<dbReference type="STRING" id="177439.DP1248"/>
<evidence type="ECO:0000313" key="2">
    <source>
        <dbReference type="EMBL" id="CAG35977.1"/>
    </source>
</evidence>
<dbReference type="Proteomes" id="UP000000602">
    <property type="component" value="Chromosome"/>
</dbReference>